<comment type="caution">
    <text evidence="2">The sequence shown here is derived from an EMBL/GenBank/DDBJ whole genome shotgun (WGS) entry which is preliminary data.</text>
</comment>
<gene>
    <name evidence="2" type="ORF">V5O48_016289</name>
</gene>
<feature type="chain" id="PRO_5047128927" description="Secreted protein" evidence="1">
    <location>
        <begin position="26"/>
        <end position="1025"/>
    </location>
</feature>
<organism evidence="2 3">
    <name type="scientific">Marasmius crinis-equi</name>
    <dbReference type="NCBI Taxonomy" id="585013"/>
    <lineage>
        <taxon>Eukaryota</taxon>
        <taxon>Fungi</taxon>
        <taxon>Dikarya</taxon>
        <taxon>Basidiomycota</taxon>
        <taxon>Agaricomycotina</taxon>
        <taxon>Agaricomycetes</taxon>
        <taxon>Agaricomycetidae</taxon>
        <taxon>Agaricales</taxon>
        <taxon>Marasmiineae</taxon>
        <taxon>Marasmiaceae</taxon>
        <taxon>Marasmius</taxon>
    </lineage>
</organism>
<dbReference type="PANTHER" id="PTHR36848:SF2">
    <property type="entry name" value="SECRETED PROTEIN"/>
    <property type="match status" value="1"/>
</dbReference>
<sequence length="1025" mass="110575">MKWKWAKMLVHLYTLAALLIAQAYSQNDRSSFANPRTGPKFRYWLQDSSADLDILRRDVAEMAKVGSSGFELISYQSYGGFDDIVRGEVIIDPTDVAFGSDAFVAVTKTLVQAAKDNGVTIDFALGPNQGAGVPVRPDEVDQEGLLTELAFGSHFLQPGESFDGLLPDPIVVPYRDSNGVVRSADVTGKTLVAVVGAQLVEGANITASRVSINYNTLEDLTNQVQISENASTVSWSPNANTTAVVLAYYYRRAGFPEAQGGFNGVIDDKPGSWGAYVVDHLSPNGVNISASFIENNILSRDGIGELLADPEVGKYVWEDSLEFLSQVLWTPELSERFQEQHGYNVSKVVPVLHALLPGGPSFNNDATGPNQTFDYGMTTDAWAFTADYRDTLTTLYVDYMQAFNEWAESIGLKYSSQPGYGFQFDLAASAAAPAVPEIESLSLPEVDDARQLTAGVHLGNRPILSSETGARLGFAASITMAQLLEDCKGQFAGHVNLVMLHGYAYSGPYPKTTWPGIYTFPYLFSEMHGPRNPAWDHYAGYMAFLSRNQYILQTGIPKVDVALYRKGYDFTKDDAPSPFPSTSLIDAGYTYEYISPENFKLPGVLVTQGRLAIDGPAYKAIVLSRIQNITVDAVQSVIDFANNGLPIIVVGGLPSGIPGFDADGTQVARVQDLVRQLAILPNVKQVNGEDDVPGALSSFGVTPAATVQPSSSFLYTIRRDIESVNGLTSHFFLYNQGNTSIDFTLTLAATGIPFALDPWTGKVSPVAVWNTTDDGRIVIPGVSLAATQSALFTVTPDDIFEGVSAPSIHVSSADSDVFGTIISSGVEVRSFTAGARQITLSNGETRSFDFSLESESIRELTGWQLNITAWTPPEDLTQVESVLVPHPPINLTQGLVPWDQLDGHQNTSGVGTYVTTFEWAQGADSSVGVQLDLGSVVHTLKAWVNGAELPTADPTRPVVDITKFVKEGTNTIRVDAASTLLNAIKAAPVESLGQFLTGRPLQPPAHYGLVTPVCLIPYARATVEV</sequence>
<evidence type="ECO:0000313" key="2">
    <source>
        <dbReference type="EMBL" id="KAL0565735.1"/>
    </source>
</evidence>
<dbReference type="InterPro" id="IPR008979">
    <property type="entry name" value="Galactose-bd-like_sf"/>
</dbReference>
<dbReference type="SUPFAM" id="SSF49785">
    <property type="entry name" value="Galactose-binding domain-like"/>
    <property type="match status" value="1"/>
</dbReference>
<keyword evidence="1" id="KW-0732">Signal</keyword>
<keyword evidence="3" id="KW-1185">Reference proteome</keyword>
<accession>A0ABR3ESA7</accession>
<evidence type="ECO:0000256" key="1">
    <source>
        <dbReference type="SAM" id="SignalP"/>
    </source>
</evidence>
<dbReference type="Gene3D" id="2.60.120.260">
    <property type="entry name" value="Galactose-binding domain-like"/>
    <property type="match status" value="1"/>
</dbReference>
<feature type="signal peptide" evidence="1">
    <location>
        <begin position="1"/>
        <end position="25"/>
    </location>
</feature>
<dbReference type="Proteomes" id="UP001465976">
    <property type="component" value="Unassembled WGS sequence"/>
</dbReference>
<proteinExistence type="predicted"/>
<dbReference type="EMBL" id="JBAHYK010002141">
    <property type="protein sequence ID" value="KAL0565735.1"/>
    <property type="molecule type" value="Genomic_DNA"/>
</dbReference>
<protein>
    <recommendedName>
        <fullName evidence="4">Secreted protein</fullName>
    </recommendedName>
</protein>
<reference evidence="2 3" key="1">
    <citation type="submission" date="2024-02" db="EMBL/GenBank/DDBJ databases">
        <title>A draft genome for the cacao thread blight pathogen Marasmius crinis-equi.</title>
        <authorList>
            <person name="Cohen S.P."/>
            <person name="Baruah I.K."/>
            <person name="Amoako-Attah I."/>
            <person name="Bukari Y."/>
            <person name="Meinhardt L.W."/>
            <person name="Bailey B.A."/>
        </authorList>
    </citation>
    <scope>NUCLEOTIDE SEQUENCE [LARGE SCALE GENOMIC DNA]</scope>
    <source>
        <strain evidence="2 3">GH-76</strain>
    </source>
</reference>
<name>A0ABR3ESA7_9AGAR</name>
<evidence type="ECO:0000313" key="3">
    <source>
        <dbReference type="Proteomes" id="UP001465976"/>
    </source>
</evidence>
<evidence type="ECO:0008006" key="4">
    <source>
        <dbReference type="Google" id="ProtNLM"/>
    </source>
</evidence>
<dbReference type="PANTHER" id="PTHR36848">
    <property type="entry name" value="DNA-BINDING PROTEIN (PUTATIVE SECRETED PROTEIN)-RELATED"/>
    <property type="match status" value="1"/>
</dbReference>
<dbReference type="InterPro" id="IPR053161">
    <property type="entry name" value="Ulvan_degrading_GH"/>
</dbReference>
<dbReference type="Pfam" id="PF17132">
    <property type="entry name" value="Glyco_hydro_106"/>
    <property type="match status" value="1"/>
</dbReference>